<dbReference type="AlphaFoldDB" id="A0AAD1RMF4"/>
<protein>
    <submittedName>
        <fullName evidence="1">Uncharacterized protein</fullName>
    </submittedName>
</protein>
<accession>A0AAD1RMF4</accession>
<proteinExistence type="predicted"/>
<dbReference type="Proteomes" id="UP001295444">
    <property type="component" value="Chromosome 03"/>
</dbReference>
<evidence type="ECO:0000313" key="2">
    <source>
        <dbReference type="Proteomes" id="UP001295444"/>
    </source>
</evidence>
<dbReference type="EMBL" id="OW240914">
    <property type="protein sequence ID" value="CAH2274346.1"/>
    <property type="molecule type" value="Genomic_DNA"/>
</dbReference>
<organism evidence="1 2">
    <name type="scientific">Pelobates cultripes</name>
    <name type="common">Western spadefoot toad</name>
    <dbReference type="NCBI Taxonomy" id="61616"/>
    <lineage>
        <taxon>Eukaryota</taxon>
        <taxon>Metazoa</taxon>
        <taxon>Chordata</taxon>
        <taxon>Craniata</taxon>
        <taxon>Vertebrata</taxon>
        <taxon>Euteleostomi</taxon>
        <taxon>Amphibia</taxon>
        <taxon>Batrachia</taxon>
        <taxon>Anura</taxon>
        <taxon>Pelobatoidea</taxon>
        <taxon>Pelobatidae</taxon>
        <taxon>Pelobates</taxon>
    </lineage>
</organism>
<gene>
    <name evidence="1" type="ORF">PECUL_23A020299</name>
</gene>
<evidence type="ECO:0000313" key="1">
    <source>
        <dbReference type="EMBL" id="CAH2274346.1"/>
    </source>
</evidence>
<reference evidence="1" key="1">
    <citation type="submission" date="2022-03" db="EMBL/GenBank/DDBJ databases">
        <authorList>
            <person name="Alioto T."/>
            <person name="Alioto T."/>
            <person name="Gomez Garrido J."/>
        </authorList>
    </citation>
    <scope>NUCLEOTIDE SEQUENCE</scope>
</reference>
<name>A0AAD1RMF4_PELCU</name>
<keyword evidence="2" id="KW-1185">Reference proteome</keyword>
<sequence>MGKPTKPLGNAKLPNLMSIISSLWRYLWTLVDSEPHPVLPETCHVSSSSTQDSPALILKIDPPPTEKDWMSLIRASMRKDLRKVTTSPQTSILADLQLLRNDLQGVMDRVDRV</sequence>